<feature type="transmembrane region" description="Helical" evidence="6">
    <location>
        <begin position="84"/>
        <end position="102"/>
    </location>
</feature>
<reference evidence="7" key="1">
    <citation type="journal article" date="2022" name="bioRxiv">
        <title>Deciphering the potential niche of two novel black yeast fungi from a biological soil crust based on their genomes, phenotypes, and melanin regulation.</title>
        <authorList>
            <consortium name="DOE Joint Genome Institute"/>
            <person name="Carr E.C."/>
            <person name="Barton Q."/>
            <person name="Grambo S."/>
            <person name="Sullivan M."/>
            <person name="Renfro C.M."/>
            <person name="Kuo A."/>
            <person name="Pangilinan J."/>
            <person name="Lipzen A."/>
            <person name="Keymanesh K."/>
            <person name="Savage E."/>
            <person name="Barry K."/>
            <person name="Grigoriev I.V."/>
            <person name="Riekhof W.R."/>
            <person name="Harris S.S."/>
        </authorList>
    </citation>
    <scope>NUCLEOTIDE SEQUENCE</scope>
    <source>
        <strain evidence="7">JF 03-4F</strain>
    </source>
</reference>
<name>A0AAN6IC31_9EURO</name>
<dbReference type="PANTHER" id="PTHR23423">
    <property type="entry name" value="ORGANIC SOLUTE TRANSPORTER-RELATED"/>
    <property type="match status" value="1"/>
</dbReference>
<keyword evidence="8" id="KW-1185">Reference proteome</keyword>
<evidence type="ECO:0000313" key="7">
    <source>
        <dbReference type="EMBL" id="KAI1611961.1"/>
    </source>
</evidence>
<evidence type="ECO:0000313" key="8">
    <source>
        <dbReference type="Proteomes" id="UP001203852"/>
    </source>
</evidence>
<feature type="transmembrane region" description="Helical" evidence="6">
    <location>
        <begin position="163"/>
        <end position="185"/>
    </location>
</feature>
<feature type="transmembrane region" description="Helical" evidence="6">
    <location>
        <begin position="114"/>
        <end position="132"/>
    </location>
</feature>
<keyword evidence="4 6" id="KW-0472">Membrane</keyword>
<evidence type="ECO:0000256" key="1">
    <source>
        <dbReference type="ARBA" id="ARBA00004141"/>
    </source>
</evidence>
<dbReference type="Pfam" id="PF03619">
    <property type="entry name" value="Solute_trans_a"/>
    <property type="match status" value="1"/>
</dbReference>
<sequence>MPTYNKTQVLLIDKAFIAAYKTCTDVWVLDYSQNLPHVHIPFTTLMTILAAVACIINSIIALFLISGHLCYWVNPLEQKQIVRILLWVPFYSICAFFSIYFYEAQGYVAALAQWYEGFSITALFLLYVHYVAPRQENRANFFHRLERRWMNGKKKGDGGSLRWFRVIWIMVFQITIVRILTVVAYDFLYGFTCPLSWARQRGATIIKVFQSTSTGFAVFGVVLFETRVRSKLQEQHTLLKLVSFKGVVALEGLQDIIFPVLADTSVYLPKPPFYVSWNDFAKRISQFILVWEILIVAIVFIRSMTFEPYRQAVQRGVPLAATPESALIDSINPMDIYRGVKYMFTAFTSSTYMEGNRAIVPYDEGRGPEMDTRMESGGIKTTREARLS</sequence>
<dbReference type="EMBL" id="MU404355">
    <property type="protein sequence ID" value="KAI1611961.1"/>
    <property type="molecule type" value="Genomic_DNA"/>
</dbReference>
<keyword evidence="3 6" id="KW-1133">Transmembrane helix</keyword>
<evidence type="ECO:0000256" key="3">
    <source>
        <dbReference type="ARBA" id="ARBA00022989"/>
    </source>
</evidence>
<comment type="caution">
    <text evidence="7">The sequence shown here is derived from an EMBL/GenBank/DDBJ whole genome shotgun (WGS) entry which is preliminary data.</text>
</comment>
<evidence type="ECO:0000256" key="2">
    <source>
        <dbReference type="ARBA" id="ARBA00022692"/>
    </source>
</evidence>
<dbReference type="AlphaFoldDB" id="A0AAN6IC31"/>
<organism evidence="7 8">
    <name type="scientific">Exophiala viscosa</name>
    <dbReference type="NCBI Taxonomy" id="2486360"/>
    <lineage>
        <taxon>Eukaryota</taxon>
        <taxon>Fungi</taxon>
        <taxon>Dikarya</taxon>
        <taxon>Ascomycota</taxon>
        <taxon>Pezizomycotina</taxon>
        <taxon>Eurotiomycetes</taxon>
        <taxon>Chaetothyriomycetidae</taxon>
        <taxon>Chaetothyriales</taxon>
        <taxon>Herpotrichiellaceae</taxon>
        <taxon>Exophiala</taxon>
    </lineage>
</organism>
<comment type="subcellular location">
    <subcellularLocation>
        <location evidence="1">Membrane</location>
        <topology evidence="1">Multi-pass membrane protein</topology>
    </subcellularLocation>
</comment>
<dbReference type="InterPro" id="IPR005178">
    <property type="entry name" value="Ostalpha/TMEM184C"/>
</dbReference>
<evidence type="ECO:0000256" key="5">
    <source>
        <dbReference type="SAM" id="MobiDB-lite"/>
    </source>
</evidence>
<feature type="region of interest" description="Disordered" evidence="5">
    <location>
        <begin position="364"/>
        <end position="388"/>
    </location>
</feature>
<dbReference type="Proteomes" id="UP001203852">
    <property type="component" value="Unassembled WGS sequence"/>
</dbReference>
<protein>
    <submittedName>
        <fullName evidence="7">Organic solute transporter Ostalpha-domain-containing protein</fullName>
    </submittedName>
</protein>
<feature type="transmembrane region" description="Helical" evidence="6">
    <location>
        <begin position="205"/>
        <end position="226"/>
    </location>
</feature>
<evidence type="ECO:0000256" key="4">
    <source>
        <dbReference type="ARBA" id="ARBA00023136"/>
    </source>
</evidence>
<dbReference type="GO" id="GO:0016020">
    <property type="term" value="C:membrane"/>
    <property type="evidence" value="ECO:0007669"/>
    <property type="project" value="UniProtKB-SubCell"/>
</dbReference>
<feature type="transmembrane region" description="Helical" evidence="6">
    <location>
        <begin position="280"/>
        <end position="301"/>
    </location>
</feature>
<proteinExistence type="predicted"/>
<gene>
    <name evidence="7" type="ORF">EDD36DRAFT_488916</name>
</gene>
<feature type="transmembrane region" description="Helical" evidence="6">
    <location>
        <begin position="45"/>
        <end position="72"/>
    </location>
</feature>
<accession>A0AAN6IC31</accession>
<evidence type="ECO:0000256" key="6">
    <source>
        <dbReference type="SAM" id="Phobius"/>
    </source>
</evidence>
<feature type="compositionally biased region" description="Basic and acidic residues" evidence="5">
    <location>
        <begin position="364"/>
        <end position="374"/>
    </location>
</feature>
<dbReference type="SMART" id="SM01417">
    <property type="entry name" value="Solute_trans_a"/>
    <property type="match status" value="1"/>
</dbReference>
<keyword evidence="2 6" id="KW-0812">Transmembrane</keyword>